<organism evidence="1 2">
    <name type="scientific">Silvanigrella paludirubra</name>
    <dbReference type="NCBI Taxonomy" id="2499159"/>
    <lineage>
        <taxon>Bacteria</taxon>
        <taxon>Pseudomonadati</taxon>
        <taxon>Bdellovibrionota</taxon>
        <taxon>Oligoflexia</taxon>
        <taxon>Silvanigrellales</taxon>
        <taxon>Silvanigrellaceae</taxon>
        <taxon>Silvanigrella</taxon>
    </lineage>
</organism>
<evidence type="ECO:0000313" key="1">
    <source>
        <dbReference type="EMBL" id="KAB8037677.1"/>
    </source>
</evidence>
<dbReference type="Gene3D" id="3.40.50.150">
    <property type="entry name" value="Vaccinia Virus protein VP39"/>
    <property type="match status" value="1"/>
</dbReference>
<dbReference type="Pfam" id="PF13489">
    <property type="entry name" value="Methyltransf_23"/>
    <property type="match status" value="1"/>
</dbReference>
<protein>
    <submittedName>
        <fullName evidence="1">Methyltransferase domain-containing protein</fullName>
    </submittedName>
</protein>
<accession>A0A6N6VW83</accession>
<dbReference type="RefSeq" id="WP_153420752.1">
    <property type="nucleotide sequence ID" value="NZ_WFLM01000004.1"/>
</dbReference>
<name>A0A6N6VW83_9BACT</name>
<keyword evidence="1" id="KW-0489">Methyltransferase</keyword>
<dbReference type="Proteomes" id="UP000437748">
    <property type="component" value="Unassembled WGS sequence"/>
</dbReference>
<keyword evidence="2" id="KW-1185">Reference proteome</keyword>
<gene>
    <name evidence="1" type="ORF">GCL60_10915</name>
</gene>
<dbReference type="SUPFAM" id="SSF53335">
    <property type="entry name" value="S-adenosyl-L-methionine-dependent methyltransferases"/>
    <property type="match status" value="1"/>
</dbReference>
<keyword evidence="1" id="KW-0808">Transferase</keyword>
<dbReference type="GO" id="GO:0008168">
    <property type="term" value="F:methyltransferase activity"/>
    <property type="evidence" value="ECO:0007669"/>
    <property type="project" value="UniProtKB-KW"/>
</dbReference>
<reference evidence="1 2" key="1">
    <citation type="submission" date="2019-10" db="EMBL/GenBank/DDBJ databases">
        <title>New species of Slilvanegrellaceae.</title>
        <authorList>
            <person name="Pitt A."/>
            <person name="Hahn M.W."/>
        </authorList>
    </citation>
    <scope>NUCLEOTIDE SEQUENCE [LARGE SCALE GENOMIC DNA]</scope>
    <source>
        <strain evidence="1 2">SP-Ram-0.45-NSY-1</strain>
    </source>
</reference>
<dbReference type="EMBL" id="WFLM01000004">
    <property type="protein sequence ID" value="KAB8037677.1"/>
    <property type="molecule type" value="Genomic_DNA"/>
</dbReference>
<comment type="caution">
    <text evidence="1">The sequence shown here is derived from an EMBL/GenBank/DDBJ whole genome shotgun (WGS) entry which is preliminary data.</text>
</comment>
<evidence type="ECO:0000313" key="2">
    <source>
        <dbReference type="Proteomes" id="UP000437748"/>
    </source>
</evidence>
<dbReference type="InterPro" id="IPR029063">
    <property type="entry name" value="SAM-dependent_MTases_sf"/>
</dbReference>
<proteinExistence type="predicted"/>
<dbReference type="OrthoDB" id="9804312at2"/>
<dbReference type="GO" id="GO:0032259">
    <property type="term" value="P:methylation"/>
    <property type="evidence" value="ECO:0007669"/>
    <property type="project" value="UniProtKB-KW"/>
</dbReference>
<dbReference type="AlphaFoldDB" id="A0A6N6VW83"/>
<sequence length="206" mass="24633">MNNYTEKLKEIFTNRYNSQHTPWTHDESLDYTTVFAFNKLTNNLKNKNINILDIGCGNGRHAKYFNNLNYTGIDLVYNDNWSILSKNKKINFIMTSFLEFNAKDNYKYDLILDNGCLHHQSPLYFNNYLKKVRNLMNDKHSIYSLVVWNEQFCEYNIDHEGRYHHFFSSQEISSLLFENFLKVIDIKNIKAKNDIMQLHIMSQIME</sequence>
<dbReference type="CDD" id="cd02440">
    <property type="entry name" value="AdoMet_MTases"/>
    <property type="match status" value="1"/>
</dbReference>